<evidence type="ECO:0000313" key="3">
    <source>
        <dbReference type="Proteomes" id="UP000054683"/>
    </source>
</evidence>
<dbReference type="AlphaFoldDB" id="A0A158GKE5"/>
<proteinExistence type="predicted"/>
<evidence type="ECO:0000256" key="1">
    <source>
        <dbReference type="SAM" id="Phobius"/>
    </source>
</evidence>
<dbReference type="RefSeq" id="WP_256390511.1">
    <property type="nucleotide sequence ID" value="NZ_FCOK02000015.1"/>
</dbReference>
<sequence length="43" mass="4773">MTQSDNAKKETFGQKFAKKNGWITWVAFAAIAVVAVISLVQHH</sequence>
<reference evidence="2 3" key="1">
    <citation type="submission" date="2016-01" db="EMBL/GenBank/DDBJ databases">
        <authorList>
            <person name="Oliw E.H."/>
        </authorList>
    </citation>
    <scope>NUCLEOTIDE SEQUENCE [LARGE SCALE GENOMIC DNA]</scope>
    <source>
        <strain evidence="2">LMG 27134</strain>
    </source>
</reference>
<gene>
    <name evidence="2" type="ORF">AWB69_02850</name>
</gene>
<protein>
    <submittedName>
        <fullName evidence="2">Uncharacterized protein</fullName>
    </submittedName>
</protein>
<dbReference type="Proteomes" id="UP000054683">
    <property type="component" value="Unassembled WGS sequence"/>
</dbReference>
<name>A0A158GKE5_9BURK</name>
<accession>A0A158GKE5</accession>
<feature type="transmembrane region" description="Helical" evidence="1">
    <location>
        <begin position="21"/>
        <end position="40"/>
    </location>
</feature>
<keyword evidence="1" id="KW-1133">Transmembrane helix</keyword>
<keyword evidence="1" id="KW-0812">Transmembrane</keyword>
<keyword evidence="1" id="KW-0472">Membrane</keyword>
<evidence type="ECO:0000313" key="2">
    <source>
        <dbReference type="EMBL" id="SAL32556.1"/>
    </source>
</evidence>
<organism evidence="2 3">
    <name type="scientific">Caballeronia udeis</name>
    <dbReference type="NCBI Taxonomy" id="1232866"/>
    <lineage>
        <taxon>Bacteria</taxon>
        <taxon>Pseudomonadati</taxon>
        <taxon>Pseudomonadota</taxon>
        <taxon>Betaproteobacteria</taxon>
        <taxon>Burkholderiales</taxon>
        <taxon>Burkholderiaceae</taxon>
        <taxon>Caballeronia</taxon>
    </lineage>
</organism>
<dbReference type="EMBL" id="FCOK02000015">
    <property type="protein sequence ID" value="SAL32556.1"/>
    <property type="molecule type" value="Genomic_DNA"/>
</dbReference>